<dbReference type="Proteomes" id="UP001241605">
    <property type="component" value="Plasmid unnamed1"/>
</dbReference>
<keyword evidence="10" id="KW-0963">Cytoplasm</keyword>
<reference evidence="16 17" key="1">
    <citation type="submission" date="2023-05" db="EMBL/GenBank/DDBJ databases">
        <title>YMD87, complete Genome.</title>
        <authorList>
            <person name="Zhang J."/>
            <person name="Xu X."/>
        </authorList>
    </citation>
    <scope>NUCLEOTIDE SEQUENCE [LARGE SCALE GENOMIC DNA]</scope>
    <source>
        <strain evidence="16 17">YMD87</strain>
        <plasmid evidence="16 17">unnamed1</plasmid>
    </source>
</reference>
<comment type="cofactor">
    <cofactor evidence="3">
        <name>Mn(2+)</name>
        <dbReference type="ChEBI" id="CHEBI:29035"/>
    </cofactor>
</comment>
<evidence type="ECO:0000256" key="8">
    <source>
        <dbReference type="ARBA" id="ARBA00013227"/>
    </source>
</evidence>
<evidence type="ECO:0000256" key="1">
    <source>
        <dbReference type="ARBA" id="ARBA00001589"/>
    </source>
</evidence>
<comment type="cofactor">
    <cofactor evidence="4">
        <name>Mg(2+)</name>
        <dbReference type="ChEBI" id="CHEBI:18420"/>
    </cofactor>
</comment>
<evidence type="ECO:0000313" key="17">
    <source>
        <dbReference type="Proteomes" id="UP001241605"/>
    </source>
</evidence>
<evidence type="ECO:0000256" key="14">
    <source>
        <dbReference type="ARBA" id="ARBA00032464"/>
    </source>
</evidence>
<dbReference type="InterPro" id="IPR011042">
    <property type="entry name" value="6-blade_b-propeller_TolB-like"/>
</dbReference>
<evidence type="ECO:0000256" key="4">
    <source>
        <dbReference type="ARBA" id="ARBA00001946"/>
    </source>
</evidence>
<name>A0ABY8QMU4_9RHOB</name>
<dbReference type="PANTHER" id="PTHR10907">
    <property type="entry name" value="REGUCALCIN"/>
    <property type="match status" value="1"/>
</dbReference>
<evidence type="ECO:0000256" key="3">
    <source>
        <dbReference type="ARBA" id="ARBA00001936"/>
    </source>
</evidence>
<dbReference type="SUPFAM" id="SSF63829">
    <property type="entry name" value="Calcium-dependent phosphotriesterase"/>
    <property type="match status" value="1"/>
</dbReference>
<evidence type="ECO:0000256" key="10">
    <source>
        <dbReference type="ARBA" id="ARBA00022490"/>
    </source>
</evidence>
<dbReference type="InterPro" id="IPR013658">
    <property type="entry name" value="SGL"/>
</dbReference>
<dbReference type="Pfam" id="PF08450">
    <property type="entry name" value="SGL"/>
    <property type="match status" value="1"/>
</dbReference>
<dbReference type="RefSeq" id="WP_282302578.1">
    <property type="nucleotide sequence ID" value="NZ_CP124617.1"/>
</dbReference>
<gene>
    <name evidence="16" type="ORF">QF118_18970</name>
</gene>
<evidence type="ECO:0000259" key="15">
    <source>
        <dbReference type="Pfam" id="PF08450"/>
    </source>
</evidence>
<accession>A0ABY8QMU4</accession>
<comment type="subcellular location">
    <subcellularLocation>
        <location evidence="6">Cytoplasm</location>
    </subcellularLocation>
</comment>
<keyword evidence="11" id="KW-0479">Metal-binding</keyword>
<dbReference type="EMBL" id="CP124617">
    <property type="protein sequence ID" value="WGW05955.1"/>
    <property type="molecule type" value="Genomic_DNA"/>
</dbReference>
<keyword evidence="16" id="KW-0614">Plasmid</keyword>
<evidence type="ECO:0000256" key="9">
    <source>
        <dbReference type="ARBA" id="ARBA00016808"/>
    </source>
</evidence>
<evidence type="ECO:0000256" key="13">
    <source>
        <dbReference type="ARBA" id="ARBA00022837"/>
    </source>
</evidence>
<sequence length="293" mass="31740">MAATITCVAPTRSQLGEGAVWDVVDQRLWWVDILGGLIHCYDPVTGSNDSYYFGEPVGCIARRDKGGLVVAAKSGFWFFDPATGARQPIADPESHLPESRFNDGGTDAQGRFWAGTMKDMGDAQPVGTFYRLDPDLSVTAWKGGIWTTNGLAFSPDGKRMYFSDSNPRVRTIWSCDYDTQTGTPGDPQLFFDTRAVPGRPDGGTVDAEGCYWQAGIEGWQLYRLSPKGEVIQTVDVPVEKPTKPMFGGKDLDILFFTSLSLGLTAPETQPEAGSLFAITGLGIKGVAQTRFAG</sequence>
<proteinExistence type="inferred from homology"/>
<keyword evidence="17" id="KW-1185">Reference proteome</keyword>
<comment type="cofactor">
    <cofactor evidence="5">
        <name>Zn(2+)</name>
        <dbReference type="ChEBI" id="CHEBI:29105"/>
    </cofactor>
</comment>
<evidence type="ECO:0000256" key="5">
    <source>
        <dbReference type="ARBA" id="ARBA00001947"/>
    </source>
</evidence>
<feature type="domain" description="SMP-30/Gluconolactonase/LRE-like region" evidence="15">
    <location>
        <begin position="15"/>
        <end position="259"/>
    </location>
</feature>
<dbReference type="InterPro" id="IPR005511">
    <property type="entry name" value="SMP-30"/>
</dbReference>
<comment type="catalytic activity">
    <reaction evidence="1">
        <text>D-glucono-1,5-lactone + H2O = D-gluconate + H(+)</text>
        <dbReference type="Rhea" id="RHEA:10440"/>
        <dbReference type="ChEBI" id="CHEBI:15377"/>
        <dbReference type="ChEBI" id="CHEBI:15378"/>
        <dbReference type="ChEBI" id="CHEBI:16217"/>
        <dbReference type="ChEBI" id="CHEBI:18391"/>
        <dbReference type="EC" id="3.1.1.17"/>
    </reaction>
</comment>
<organism evidence="16 17">
    <name type="scientific">Tropicibacter oceani</name>
    <dbReference type="NCBI Taxonomy" id="3058420"/>
    <lineage>
        <taxon>Bacteria</taxon>
        <taxon>Pseudomonadati</taxon>
        <taxon>Pseudomonadota</taxon>
        <taxon>Alphaproteobacteria</taxon>
        <taxon>Rhodobacterales</taxon>
        <taxon>Roseobacteraceae</taxon>
        <taxon>Tropicibacter</taxon>
    </lineage>
</organism>
<evidence type="ECO:0000256" key="6">
    <source>
        <dbReference type="ARBA" id="ARBA00004496"/>
    </source>
</evidence>
<evidence type="ECO:0000313" key="16">
    <source>
        <dbReference type="EMBL" id="WGW05955.1"/>
    </source>
</evidence>
<keyword evidence="13" id="KW-0106">Calcium</keyword>
<comment type="similarity">
    <text evidence="7">Belongs to the SMP-30/CGR1 family.</text>
</comment>
<dbReference type="PRINTS" id="PR01790">
    <property type="entry name" value="SMP30FAMILY"/>
</dbReference>
<dbReference type="Gene3D" id="2.120.10.30">
    <property type="entry name" value="TolB, C-terminal domain"/>
    <property type="match status" value="1"/>
</dbReference>
<dbReference type="EC" id="3.1.1.17" evidence="8"/>
<geneLocation type="plasmid" evidence="16 17">
    <name>unnamed1</name>
</geneLocation>
<dbReference type="PANTHER" id="PTHR10907:SF47">
    <property type="entry name" value="REGUCALCIN"/>
    <property type="match status" value="1"/>
</dbReference>
<dbReference type="InterPro" id="IPR008367">
    <property type="entry name" value="Regucalcin"/>
</dbReference>
<evidence type="ECO:0000256" key="2">
    <source>
        <dbReference type="ARBA" id="ARBA00001913"/>
    </source>
</evidence>
<evidence type="ECO:0000256" key="7">
    <source>
        <dbReference type="ARBA" id="ARBA00008853"/>
    </source>
</evidence>
<keyword evidence="12 16" id="KW-0378">Hydrolase</keyword>
<dbReference type="GO" id="GO:0016787">
    <property type="term" value="F:hydrolase activity"/>
    <property type="evidence" value="ECO:0007669"/>
    <property type="project" value="UniProtKB-KW"/>
</dbReference>
<dbReference type="PRINTS" id="PR01791">
    <property type="entry name" value="REGUCALCIN"/>
</dbReference>
<protein>
    <recommendedName>
        <fullName evidence="9">Regucalcin</fullName>
        <ecNumber evidence="8">3.1.1.17</ecNumber>
    </recommendedName>
    <alternativeName>
        <fullName evidence="14">Gluconolactonase</fullName>
    </alternativeName>
</protein>
<evidence type="ECO:0000256" key="11">
    <source>
        <dbReference type="ARBA" id="ARBA00022723"/>
    </source>
</evidence>
<comment type="cofactor">
    <cofactor evidence="2">
        <name>Ca(2+)</name>
        <dbReference type="ChEBI" id="CHEBI:29108"/>
    </cofactor>
</comment>
<evidence type="ECO:0000256" key="12">
    <source>
        <dbReference type="ARBA" id="ARBA00022801"/>
    </source>
</evidence>